<proteinExistence type="predicted"/>
<comment type="caution">
    <text evidence="1">The sequence shown here is derived from an EMBL/GenBank/DDBJ whole genome shotgun (WGS) entry which is preliminary data.</text>
</comment>
<name>A0AAV7NPW6_PLEWA</name>
<accession>A0AAV7NPW6</accession>
<dbReference type="Proteomes" id="UP001066276">
    <property type="component" value="Chromosome 8"/>
</dbReference>
<reference evidence="1" key="1">
    <citation type="journal article" date="2022" name="bioRxiv">
        <title>Sequencing and chromosome-scale assembly of the giantPleurodeles waltlgenome.</title>
        <authorList>
            <person name="Brown T."/>
            <person name="Elewa A."/>
            <person name="Iarovenko S."/>
            <person name="Subramanian E."/>
            <person name="Araus A.J."/>
            <person name="Petzold A."/>
            <person name="Susuki M."/>
            <person name="Suzuki K.-i.T."/>
            <person name="Hayashi T."/>
            <person name="Toyoda A."/>
            <person name="Oliveira C."/>
            <person name="Osipova E."/>
            <person name="Leigh N.D."/>
            <person name="Simon A."/>
            <person name="Yun M.H."/>
        </authorList>
    </citation>
    <scope>NUCLEOTIDE SEQUENCE</scope>
    <source>
        <strain evidence="1">20211129_DDA</strain>
        <tissue evidence="1">Liver</tissue>
    </source>
</reference>
<keyword evidence="2" id="KW-1185">Reference proteome</keyword>
<protein>
    <submittedName>
        <fullName evidence="1">Uncharacterized protein</fullName>
    </submittedName>
</protein>
<sequence>MVLDGWGGSGRGPNWELRLGADERAVQQLAEAHETHTKTLERLRCHDYKTYLGSLHAQGGRAGRLLARLVRPESSGTPITQLTSQTGTPLYSPTDINEEFQSYYTSLYGTTGEVVPDSLRTYLERMQLVTVSEWDKKEVGARMDEQEV</sequence>
<dbReference type="EMBL" id="JANPWB010000012">
    <property type="protein sequence ID" value="KAJ1118118.1"/>
    <property type="molecule type" value="Genomic_DNA"/>
</dbReference>
<dbReference type="AlphaFoldDB" id="A0AAV7NPW6"/>
<evidence type="ECO:0000313" key="1">
    <source>
        <dbReference type="EMBL" id="KAJ1118118.1"/>
    </source>
</evidence>
<organism evidence="1 2">
    <name type="scientific">Pleurodeles waltl</name>
    <name type="common">Iberian ribbed newt</name>
    <dbReference type="NCBI Taxonomy" id="8319"/>
    <lineage>
        <taxon>Eukaryota</taxon>
        <taxon>Metazoa</taxon>
        <taxon>Chordata</taxon>
        <taxon>Craniata</taxon>
        <taxon>Vertebrata</taxon>
        <taxon>Euteleostomi</taxon>
        <taxon>Amphibia</taxon>
        <taxon>Batrachia</taxon>
        <taxon>Caudata</taxon>
        <taxon>Salamandroidea</taxon>
        <taxon>Salamandridae</taxon>
        <taxon>Pleurodelinae</taxon>
        <taxon>Pleurodeles</taxon>
    </lineage>
</organism>
<gene>
    <name evidence="1" type="ORF">NDU88_006313</name>
</gene>
<evidence type="ECO:0000313" key="2">
    <source>
        <dbReference type="Proteomes" id="UP001066276"/>
    </source>
</evidence>